<evidence type="ECO:0000256" key="1">
    <source>
        <dbReference type="ARBA" id="ARBA00012417"/>
    </source>
</evidence>
<dbReference type="NCBIfam" id="TIGR01128">
    <property type="entry name" value="holA"/>
    <property type="match status" value="1"/>
</dbReference>
<evidence type="ECO:0000313" key="12">
    <source>
        <dbReference type="Proteomes" id="UP000238196"/>
    </source>
</evidence>
<gene>
    <name evidence="11" type="primary">holA</name>
    <name evidence="11" type="ORF">C4K68_02205</name>
</gene>
<sequence>MKLKAEQLDSHLDKGLSPVYMLTGDEPLLMQECADQIRSQARKRGFGDREVFHVESGFNWEQVLASANSLSLFAEQKLLDVRLSGKPNDQGSKALLEYASRPPQDTVLLLTLPKLDSSAMKAKWVNAIEQAGVLIQIWPMDAQGLPRWLAQRAKQKGLRLTTAAVEVLAQRVEGNLLAAMQELDMLALVSDGAEIDDEQILDLVGNHARHDVYDLCRVAFSGDWPATLRILSHLRQDGAEPTLMLWALTRELRDLLQLLRLQRDGMNFDNACRQARIFPQQRQIPLRKAAQRSRPALLMALLRQAQQLDVFSKTGQTALFWTELELWLSHLTGHPLPLPFYRQ</sequence>
<reference evidence="11 12" key="1">
    <citation type="submission" date="2018-02" db="EMBL/GenBank/DDBJ databases">
        <title>novel marine gammaproteobacteria from coastal saline agro ecosystem.</title>
        <authorList>
            <person name="Krishnan R."/>
            <person name="Ramesh Kumar N."/>
        </authorList>
    </citation>
    <scope>NUCLEOTIDE SEQUENCE [LARGE SCALE GENOMIC DNA]</scope>
    <source>
        <strain evidence="11 12">228</strain>
    </source>
</reference>
<dbReference type="InterPro" id="IPR008921">
    <property type="entry name" value="DNA_pol3_clamp-load_cplx_C"/>
</dbReference>
<evidence type="ECO:0000259" key="9">
    <source>
        <dbReference type="Pfam" id="PF06144"/>
    </source>
</evidence>
<comment type="caution">
    <text evidence="11">The sequence shown here is derived from an EMBL/GenBank/DDBJ whole genome shotgun (WGS) entry which is preliminary data.</text>
</comment>
<dbReference type="OrthoDB" id="9770982at2"/>
<evidence type="ECO:0000256" key="2">
    <source>
        <dbReference type="ARBA" id="ARBA00017703"/>
    </source>
</evidence>
<evidence type="ECO:0000256" key="7">
    <source>
        <dbReference type="ARBA" id="ARBA00034754"/>
    </source>
</evidence>
<dbReference type="EMBL" id="PRLP01000007">
    <property type="protein sequence ID" value="PPC78993.1"/>
    <property type="molecule type" value="Genomic_DNA"/>
</dbReference>
<dbReference type="InterPro" id="IPR010372">
    <property type="entry name" value="DNA_pol3_delta_N"/>
</dbReference>
<dbReference type="GO" id="GO:0009360">
    <property type="term" value="C:DNA polymerase III complex"/>
    <property type="evidence" value="ECO:0007669"/>
    <property type="project" value="InterPro"/>
</dbReference>
<dbReference type="Gene3D" id="1.20.272.10">
    <property type="match status" value="1"/>
</dbReference>
<dbReference type="Gene3D" id="3.40.50.300">
    <property type="entry name" value="P-loop containing nucleotide triphosphate hydrolases"/>
    <property type="match status" value="1"/>
</dbReference>
<dbReference type="SUPFAM" id="SSF48019">
    <property type="entry name" value="post-AAA+ oligomerization domain-like"/>
    <property type="match status" value="1"/>
</dbReference>
<dbReference type="GO" id="GO:0003887">
    <property type="term" value="F:DNA-directed DNA polymerase activity"/>
    <property type="evidence" value="ECO:0007669"/>
    <property type="project" value="UniProtKB-KW"/>
</dbReference>
<accession>A0A2S5KWA2</accession>
<evidence type="ECO:0000256" key="5">
    <source>
        <dbReference type="ARBA" id="ARBA00022705"/>
    </source>
</evidence>
<protein>
    <recommendedName>
        <fullName evidence="2">DNA polymerase III subunit delta</fullName>
        <ecNumber evidence="1">2.7.7.7</ecNumber>
    </recommendedName>
</protein>
<dbReference type="Pfam" id="PF06144">
    <property type="entry name" value="DNA_pol3_delta"/>
    <property type="match status" value="1"/>
</dbReference>
<dbReference type="AlphaFoldDB" id="A0A2S5KWA2"/>
<dbReference type="GO" id="GO:0006261">
    <property type="term" value="P:DNA-templated DNA replication"/>
    <property type="evidence" value="ECO:0007669"/>
    <property type="project" value="TreeGrafter"/>
</dbReference>
<evidence type="ECO:0000256" key="6">
    <source>
        <dbReference type="ARBA" id="ARBA00022932"/>
    </source>
</evidence>
<evidence type="ECO:0000259" key="10">
    <source>
        <dbReference type="Pfam" id="PF21694"/>
    </source>
</evidence>
<evidence type="ECO:0000256" key="3">
    <source>
        <dbReference type="ARBA" id="ARBA00022679"/>
    </source>
</evidence>
<dbReference type="Gene3D" id="1.10.8.60">
    <property type="match status" value="1"/>
</dbReference>
<dbReference type="Pfam" id="PF21694">
    <property type="entry name" value="DNA_pol3_delta_C"/>
    <property type="match status" value="1"/>
</dbReference>
<dbReference type="Proteomes" id="UP000238196">
    <property type="component" value="Unassembled WGS sequence"/>
</dbReference>
<dbReference type="PANTHER" id="PTHR34388">
    <property type="entry name" value="DNA POLYMERASE III SUBUNIT DELTA"/>
    <property type="match status" value="1"/>
</dbReference>
<evidence type="ECO:0000256" key="8">
    <source>
        <dbReference type="ARBA" id="ARBA00049244"/>
    </source>
</evidence>
<feature type="domain" description="DNA polymerase III delta N-terminal" evidence="9">
    <location>
        <begin position="20"/>
        <end position="135"/>
    </location>
</feature>
<feature type="domain" description="DNA polymerase III delta subunit-like C-terminal" evidence="10">
    <location>
        <begin position="210"/>
        <end position="317"/>
    </location>
</feature>
<dbReference type="SUPFAM" id="SSF52540">
    <property type="entry name" value="P-loop containing nucleoside triphosphate hydrolases"/>
    <property type="match status" value="1"/>
</dbReference>
<dbReference type="InterPro" id="IPR048466">
    <property type="entry name" value="DNA_pol3_delta-like_C"/>
</dbReference>
<keyword evidence="3" id="KW-0808">Transferase</keyword>
<dbReference type="GO" id="GO:0003677">
    <property type="term" value="F:DNA binding"/>
    <property type="evidence" value="ECO:0007669"/>
    <property type="project" value="InterPro"/>
</dbReference>
<evidence type="ECO:0000256" key="4">
    <source>
        <dbReference type="ARBA" id="ARBA00022695"/>
    </source>
</evidence>
<name>A0A2S5KWA2_9PROT</name>
<keyword evidence="5" id="KW-0235">DNA replication</keyword>
<dbReference type="InterPro" id="IPR005790">
    <property type="entry name" value="DNA_polIII_delta"/>
</dbReference>
<dbReference type="InterPro" id="IPR027417">
    <property type="entry name" value="P-loop_NTPase"/>
</dbReference>
<dbReference type="PANTHER" id="PTHR34388:SF1">
    <property type="entry name" value="DNA POLYMERASE III SUBUNIT DELTA"/>
    <property type="match status" value="1"/>
</dbReference>
<organism evidence="11 12">
    <name type="scientific">Proteobacteria bacterium 228</name>
    <dbReference type="NCBI Taxonomy" id="2083153"/>
    <lineage>
        <taxon>Bacteria</taxon>
        <taxon>Pseudomonadati</taxon>
        <taxon>Pseudomonadota</taxon>
    </lineage>
</organism>
<evidence type="ECO:0000313" key="11">
    <source>
        <dbReference type="EMBL" id="PPC78993.1"/>
    </source>
</evidence>
<dbReference type="EC" id="2.7.7.7" evidence="1"/>
<proteinExistence type="inferred from homology"/>
<comment type="catalytic activity">
    <reaction evidence="8">
        <text>DNA(n) + a 2'-deoxyribonucleoside 5'-triphosphate = DNA(n+1) + diphosphate</text>
        <dbReference type="Rhea" id="RHEA:22508"/>
        <dbReference type="Rhea" id="RHEA-COMP:17339"/>
        <dbReference type="Rhea" id="RHEA-COMP:17340"/>
        <dbReference type="ChEBI" id="CHEBI:33019"/>
        <dbReference type="ChEBI" id="CHEBI:61560"/>
        <dbReference type="ChEBI" id="CHEBI:173112"/>
        <dbReference type="EC" id="2.7.7.7"/>
    </reaction>
</comment>
<keyword evidence="4" id="KW-0548">Nucleotidyltransferase</keyword>
<keyword evidence="6" id="KW-0239">DNA-directed DNA polymerase</keyword>
<comment type="similarity">
    <text evidence="7">Belongs to the DNA polymerase HolA subunit family.</text>
</comment>
<dbReference type="CDD" id="cd18138">
    <property type="entry name" value="HLD_clamp_pol_III_delta"/>
    <property type="match status" value="1"/>
</dbReference>